<evidence type="ECO:0000313" key="6">
    <source>
        <dbReference type="Proteomes" id="UP001209885"/>
    </source>
</evidence>
<evidence type="ECO:0000256" key="2">
    <source>
        <dbReference type="ARBA" id="ARBA00022617"/>
    </source>
</evidence>
<name>A0ABT3RPF0_9BACT</name>
<dbReference type="SUPFAM" id="SSF46458">
    <property type="entry name" value="Globin-like"/>
    <property type="match status" value="1"/>
</dbReference>
<keyword evidence="3" id="KW-0479">Metal-binding</keyword>
<evidence type="ECO:0000256" key="4">
    <source>
        <dbReference type="ARBA" id="ARBA00023004"/>
    </source>
</evidence>
<accession>A0ABT3RPF0</accession>
<dbReference type="EMBL" id="JAPFQN010000003">
    <property type="protein sequence ID" value="MCX2743137.1"/>
    <property type="molecule type" value="Genomic_DNA"/>
</dbReference>
<dbReference type="Gene3D" id="1.10.490.10">
    <property type="entry name" value="Globins"/>
    <property type="match status" value="1"/>
</dbReference>
<sequence>MENKKDIESREDIEKLVTAFYKRVLKDKTIGHFFTEVVKLDFDKHMPVMFDFWESVLLGGRNYSGNPMTPHFKINEKEPLKPIHFERWLQLWKETINDNFKGKKSEEAISRAEQIAGLMKFKIIQA</sequence>
<dbReference type="RefSeq" id="WP_266055509.1">
    <property type="nucleotide sequence ID" value="NZ_JAPFQN010000003.1"/>
</dbReference>
<comment type="caution">
    <text evidence="5">The sequence shown here is derived from an EMBL/GenBank/DDBJ whole genome shotgun (WGS) entry which is preliminary data.</text>
</comment>
<dbReference type="InterPro" id="IPR009050">
    <property type="entry name" value="Globin-like_sf"/>
</dbReference>
<dbReference type="Proteomes" id="UP001209885">
    <property type="component" value="Unassembled WGS sequence"/>
</dbReference>
<reference evidence="5 6" key="1">
    <citation type="submission" date="2022-11" db="EMBL/GenBank/DDBJ databases">
        <title>The characterization of three novel Bacteroidetes species and genomic analysis of their roles in tidal elemental geochemical cycles.</title>
        <authorList>
            <person name="Ma K."/>
        </authorList>
    </citation>
    <scope>NUCLEOTIDE SEQUENCE [LARGE SCALE GENOMIC DNA]</scope>
    <source>
        <strain evidence="5 6">M17</strain>
    </source>
</reference>
<dbReference type="CDD" id="cd08916">
    <property type="entry name" value="TrHb3_P"/>
    <property type="match status" value="1"/>
</dbReference>
<keyword evidence="6" id="KW-1185">Reference proteome</keyword>
<gene>
    <name evidence="5" type="ORF">OO013_04635</name>
</gene>
<evidence type="ECO:0000256" key="1">
    <source>
        <dbReference type="ARBA" id="ARBA00022448"/>
    </source>
</evidence>
<keyword evidence="1" id="KW-0813">Transport</keyword>
<dbReference type="Pfam" id="PF01152">
    <property type="entry name" value="Bac_globin"/>
    <property type="match status" value="1"/>
</dbReference>
<evidence type="ECO:0000313" key="5">
    <source>
        <dbReference type="EMBL" id="MCX2743137.1"/>
    </source>
</evidence>
<keyword evidence="4" id="KW-0408">Iron</keyword>
<dbReference type="InterPro" id="IPR001486">
    <property type="entry name" value="Hemoglobin_trunc"/>
</dbReference>
<keyword evidence="2" id="KW-0349">Heme</keyword>
<proteinExistence type="predicted"/>
<protein>
    <submittedName>
        <fullName evidence="5">Group III truncated hemoglobin</fullName>
    </submittedName>
</protein>
<evidence type="ECO:0000256" key="3">
    <source>
        <dbReference type="ARBA" id="ARBA00022723"/>
    </source>
</evidence>
<dbReference type="InterPro" id="IPR012292">
    <property type="entry name" value="Globin/Proto"/>
</dbReference>
<organism evidence="5 6">
    <name type="scientific">Mangrovivirga halotolerans</name>
    <dbReference type="NCBI Taxonomy" id="2993936"/>
    <lineage>
        <taxon>Bacteria</taxon>
        <taxon>Pseudomonadati</taxon>
        <taxon>Bacteroidota</taxon>
        <taxon>Cytophagia</taxon>
        <taxon>Cytophagales</taxon>
        <taxon>Mangrovivirgaceae</taxon>
        <taxon>Mangrovivirga</taxon>
    </lineage>
</organism>